<sequence length="541" mass="59110">MRSTITFKLLIALITVFSCVLAVSTLYQYYQQKLLINSVLSEQLHDKASNYFDSLNMMMLTGTMAQKETLRQKALAQEGIEQVKVLRSDAVSKLYGPGNANETPTDEIDARALAGELVIEPIEASWGQGIVVALPMKSSENYRGTNCVACHMAPEGEVLGAIRLEYNLSHVNSLINKQALLAMAIMSSIAFVGFLITMSLIRRIIVRPIQFTSQFMTKVSESKDLSQRLDTKQNDEVGLLATSINSFMETVTDSLHKVQETSHSLADSANRLTRVAQTTDDAVNNQQRETTAVQSAIEGVQQQQSEVEQATVNTTKLVNHTVDVASNSASLAHNASEDIKNLVGDIDKVRDRFTQLNAQTDEVSSILSVIHGIADQTNLLALNAAIEAARAGEQGRGFAVVADEVRNLASRTSEATGNIGAIITSFQQGSSESLQAVAKVSENAHQRSLEVEALSDTIRNMVEEMHQVLEHAKHIQMQTESAGASCMSVQTTVDTIARHADDTSRSATEARNISIELEQLSERLELLLNQFSLTESKVRAK</sequence>
<feature type="coiled-coil region" evidence="8">
    <location>
        <begin position="332"/>
        <end position="359"/>
    </location>
</feature>
<feature type="coiled-coil region" evidence="8">
    <location>
        <begin position="510"/>
        <end position="537"/>
    </location>
</feature>
<accession>A0A099LUC5</accession>
<dbReference type="PROSITE" id="PS51257">
    <property type="entry name" value="PROKAR_LIPOPROTEIN"/>
    <property type="match status" value="1"/>
</dbReference>
<dbReference type="Pfam" id="PF00672">
    <property type="entry name" value="HAMP"/>
    <property type="match status" value="1"/>
</dbReference>
<dbReference type="CDD" id="cd06225">
    <property type="entry name" value="HAMP"/>
    <property type="match status" value="1"/>
</dbReference>
<dbReference type="GO" id="GO:0007165">
    <property type="term" value="P:signal transduction"/>
    <property type="evidence" value="ECO:0007669"/>
    <property type="project" value="UniProtKB-KW"/>
</dbReference>
<dbReference type="EMBL" id="JMCG01000001">
    <property type="protein sequence ID" value="KGK11041.1"/>
    <property type="molecule type" value="Genomic_DNA"/>
</dbReference>
<comment type="similarity">
    <text evidence="6">Belongs to the methyl-accepting chemotaxis (MCP) protein family.</text>
</comment>
<proteinExistence type="inferred from homology"/>
<evidence type="ECO:0000256" key="1">
    <source>
        <dbReference type="ARBA" id="ARBA00004141"/>
    </source>
</evidence>
<dbReference type="FunFam" id="1.10.287.950:FF:000001">
    <property type="entry name" value="Methyl-accepting chemotaxis sensory transducer"/>
    <property type="match status" value="1"/>
</dbReference>
<evidence type="ECO:0000313" key="13">
    <source>
        <dbReference type="Proteomes" id="UP000029994"/>
    </source>
</evidence>
<dbReference type="InterPro" id="IPR004090">
    <property type="entry name" value="Chemotax_Me-accpt_rcpt"/>
</dbReference>
<feature type="domain" description="Methyl-accepting transducer" evidence="10">
    <location>
        <begin position="261"/>
        <end position="497"/>
    </location>
</feature>
<dbReference type="PRINTS" id="PR00260">
    <property type="entry name" value="CHEMTRNSDUCR"/>
</dbReference>
<dbReference type="STRING" id="29495.EA26_06890"/>
<dbReference type="RefSeq" id="WP_039425963.1">
    <property type="nucleotide sequence ID" value="NZ_CP061845.1"/>
</dbReference>
<evidence type="ECO:0000256" key="5">
    <source>
        <dbReference type="ARBA" id="ARBA00023224"/>
    </source>
</evidence>
<dbReference type="GO" id="GO:0016020">
    <property type="term" value="C:membrane"/>
    <property type="evidence" value="ECO:0007669"/>
    <property type="project" value="UniProtKB-SubCell"/>
</dbReference>
<dbReference type="InterPro" id="IPR004089">
    <property type="entry name" value="MCPsignal_dom"/>
</dbReference>
<name>A0A099LUC5_9VIBR</name>
<dbReference type="SUPFAM" id="SSF58104">
    <property type="entry name" value="Methyl-accepting chemotaxis protein (MCP) signaling domain"/>
    <property type="match status" value="1"/>
</dbReference>
<evidence type="ECO:0000259" key="11">
    <source>
        <dbReference type="PROSITE" id="PS50885"/>
    </source>
</evidence>
<keyword evidence="8" id="KW-0175">Coiled coil</keyword>
<evidence type="ECO:0000256" key="3">
    <source>
        <dbReference type="ARBA" id="ARBA00022989"/>
    </source>
</evidence>
<dbReference type="PANTHER" id="PTHR32089">
    <property type="entry name" value="METHYL-ACCEPTING CHEMOTAXIS PROTEIN MCPB"/>
    <property type="match status" value="1"/>
</dbReference>
<evidence type="ECO:0000313" key="12">
    <source>
        <dbReference type="EMBL" id="KGK11041.1"/>
    </source>
</evidence>
<comment type="subcellular location">
    <subcellularLocation>
        <location evidence="1">Membrane</location>
        <topology evidence="1">Multi-pass membrane protein</topology>
    </subcellularLocation>
</comment>
<evidence type="ECO:0000256" key="8">
    <source>
        <dbReference type="SAM" id="Coils"/>
    </source>
</evidence>
<keyword evidence="2 9" id="KW-0812">Transmembrane</keyword>
<dbReference type="PROSITE" id="PS50885">
    <property type="entry name" value="HAMP"/>
    <property type="match status" value="1"/>
</dbReference>
<dbReference type="GO" id="GO:0004888">
    <property type="term" value="F:transmembrane signaling receptor activity"/>
    <property type="evidence" value="ECO:0007669"/>
    <property type="project" value="InterPro"/>
</dbReference>
<keyword evidence="3 9" id="KW-1133">Transmembrane helix</keyword>
<dbReference type="SMART" id="SM00304">
    <property type="entry name" value="HAMP"/>
    <property type="match status" value="2"/>
</dbReference>
<feature type="domain" description="HAMP" evidence="11">
    <location>
        <begin position="203"/>
        <end position="256"/>
    </location>
</feature>
<evidence type="ECO:0000259" key="10">
    <source>
        <dbReference type="PROSITE" id="PS50111"/>
    </source>
</evidence>
<evidence type="ECO:0000256" key="6">
    <source>
        <dbReference type="ARBA" id="ARBA00029447"/>
    </source>
</evidence>
<protein>
    <submittedName>
        <fullName evidence="12">Chemotaxis protein</fullName>
    </submittedName>
</protein>
<dbReference type="AlphaFoldDB" id="A0A099LUC5"/>
<evidence type="ECO:0000256" key="4">
    <source>
        <dbReference type="ARBA" id="ARBA00023136"/>
    </source>
</evidence>
<evidence type="ECO:0000256" key="2">
    <source>
        <dbReference type="ARBA" id="ARBA00022692"/>
    </source>
</evidence>
<evidence type="ECO:0000256" key="7">
    <source>
        <dbReference type="PROSITE-ProRule" id="PRU00284"/>
    </source>
</evidence>
<dbReference type="Gene3D" id="1.10.287.950">
    <property type="entry name" value="Methyl-accepting chemotaxis protein"/>
    <property type="match status" value="1"/>
</dbReference>
<dbReference type="SMART" id="SM00283">
    <property type="entry name" value="MA"/>
    <property type="match status" value="1"/>
</dbReference>
<organism evidence="12 13">
    <name type="scientific">Vibrio navarrensis</name>
    <dbReference type="NCBI Taxonomy" id="29495"/>
    <lineage>
        <taxon>Bacteria</taxon>
        <taxon>Pseudomonadati</taxon>
        <taxon>Pseudomonadota</taxon>
        <taxon>Gammaproteobacteria</taxon>
        <taxon>Vibrionales</taxon>
        <taxon>Vibrionaceae</taxon>
        <taxon>Vibrio</taxon>
    </lineage>
</organism>
<evidence type="ECO:0000256" key="9">
    <source>
        <dbReference type="SAM" id="Phobius"/>
    </source>
</evidence>
<reference evidence="12 13" key="1">
    <citation type="submission" date="2014-04" db="EMBL/GenBank/DDBJ databases">
        <title>Genome sequencing of Vibrio navarrensis strains.</title>
        <authorList>
            <person name="Gladney L.M."/>
            <person name="Katz L.S."/>
            <person name="Marino-Ramirez L."/>
            <person name="Jordan I.K."/>
        </authorList>
    </citation>
    <scope>NUCLEOTIDE SEQUENCE [LARGE SCALE GENOMIC DNA]</scope>
    <source>
        <strain evidence="12 13">ATCC 51183</strain>
    </source>
</reference>
<dbReference type="GeneID" id="43682922"/>
<keyword evidence="13" id="KW-1185">Reference proteome</keyword>
<dbReference type="PROSITE" id="PS50111">
    <property type="entry name" value="CHEMOTAXIS_TRANSDUC_2"/>
    <property type="match status" value="1"/>
</dbReference>
<feature type="transmembrane region" description="Helical" evidence="9">
    <location>
        <begin position="179"/>
        <end position="201"/>
    </location>
</feature>
<dbReference type="eggNOG" id="COG0840">
    <property type="taxonomic scope" value="Bacteria"/>
</dbReference>
<dbReference type="InterPro" id="IPR003660">
    <property type="entry name" value="HAMP_dom"/>
</dbReference>
<keyword evidence="4 9" id="KW-0472">Membrane</keyword>
<comment type="caution">
    <text evidence="12">The sequence shown here is derived from an EMBL/GenBank/DDBJ whole genome shotgun (WGS) entry which is preliminary data.</text>
</comment>
<dbReference type="PANTHER" id="PTHR32089:SF119">
    <property type="entry name" value="METHYL-ACCEPTING CHEMOTAXIS PROTEIN CTPL"/>
    <property type="match status" value="1"/>
</dbReference>
<dbReference type="Pfam" id="PF00015">
    <property type="entry name" value="MCPsignal"/>
    <property type="match status" value="1"/>
</dbReference>
<dbReference type="Proteomes" id="UP000029994">
    <property type="component" value="Unassembled WGS sequence"/>
</dbReference>
<dbReference type="Gene3D" id="3.30.450.290">
    <property type="match status" value="1"/>
</dbReference>
<gene>
    <name evidence="12" type="ORF">EA26_06890</name>
</gene>
<keyword evidence="5 7" id="KW-0807">Transducer</keyword>
<dbReference type="GO" id="GO:0006935">
    <property type="term" value="P:chemotaxis"/>
    <property type="evidence" value="ECO:0007669"/>
    <property type="project" value="InterPro"/>
</dbReference>